<dbReference type="Proteomes" id="UP000035720">
    <property type="component" value="Unassembled WGS sequence"/>
</dbReference>
<accession>A0A077MBB9</accession>
<dbReference type="EMBL" id="CAJC01000194">
    <property type="protein sequence ID" value="CCI54656.1"/>
    <property type="molecule type" value="Genomic_DNA"/>
</dbReference>
<protein>
    <submittedName>
        <fullName evidence="1">Uncharacterized protein</fullName>
    </submittedName>
</protein>
<reference evidence="1 2" key="1">
    <citation type="journal article" date="2013" name="ISME J.">
        <title>A metabolic model for members of the genus Tetrasphaera involved in enhanced biological phosphorus removal.</title>
        <authorList>
            <person name="Kristiansen R."/>
            <person name="Nguyen H.T.T."/>
            <person name="Saunders A.M."/>
            <person name="Nielsen J.L."/>
            <person name="Wimmer R."/>
            <person name="Le V.Q."/>
            <person name="McIlroy S.J."/>
            <person name="Petrovski S."/>
            <person name="Seviour R.J."/>
            <person name="Calteau A."/>
            <person name="Nielsen K.L."/>
            <person name="Nielsen P.H."/>
        </authorList>
    </citation>
    <scope>NUCLEOTIDE SEQUENCE [LARGE SCALE GENOMIC DNA]</scope>
    <source>
        <strain evidence="1 2">Ben 74</strain>
    </source>
</reference>
<organism evidence="1 2">
    <name type="scientific">Nostocoides jenkinsii Ben 74</name>
    <dbReference type="NCBI Taxonomy" id="1193518"/>
    <lineage>
        <taxon>Bacteria</taxon>
        <taxon>Bacillati</taxon>
        <taxon>Actinomycetota</taxon>
        <taxon>Actinomycetes</taxon>
        <taxon>Micrococcales</taxon>
        <taxon>Intrasporangiaceae</taxon>
        <taxon>Nostocoides</taxon>
    </lineage>
</organism>
<evidence type="ECO:0000313" key="2">
    <source>
        <dbReference type="Proteomes" id="UP000035720"/>
    </source>
</evidence>
<name>A0A077MBB9_9MICO</name>
<dbReference type="AlphaFoldDB" id="A0A077MBB9"/>
<dbReference type="STRING" id="1193518.BN13_80025"/>
<comment type="caution">
    <text evidence="1">The sequence shown here is derived from an EMBL/GenBank/DDBJ whole genome shotgun (WGS) entry which is preliminary data.</text>
</comment>
<keyword evidence="2" id="KW-1185">Reference proteome</keyword>
<gene>
    <name evidence="1" type="ORF">BN13_80025</name>
</gene>
<proteinExistence type="predicted"/>
<sequence>MPVIGVPDAVPDDAGAFLAGLHPPAADGDQSWLAGRDASEEVRVGIGAANFGASLDVFALHTDSERSGEVGPATSLALVFLLLYGEIQGRQRLLGGAMADQAAVRFDGVPDFDDQGQVVAV</sequence>
<evidence type="ECO:0000313" key="1">
    <source>
        <dbReference type="EMBL" id="CCI54656.1"/>
    </source>
</evidence>